<accession>A0A8K0TCR3</accession>
<sequence length="532" mass="60628">MEDLAITFAQLTIRRPPDRPKGTFSRFELLNEDVIRIIFANFVPRGTLRARDQRYLTSNIFPDITATSVRELRKCLHALCLTSKHFYAIAHPLLYRVLIIKIHYEMALLFQTFSATTRLRNLVKTFAWVPDRFTPPTLQDEIESFLEENKMFAIQKDIGLHWPVSPADMECARQLPQGCQLPWSSEAVLTATLGMLTHVKTLCVVSGWREFPDAAPGIIGPDWVASSLQNLLDSDRGATFGFLQKLEVFSMDNKKDFNSGDRGSFYLATQLVLRACPKLRRVEYTAKMDEMKNNYRFSSQGFNFLLGPHHPLSTSVEEVVVAFGTSPMAELPRILRVLPNLKVLRGEYCVTTADTDSTQQHAVSVQATNTAGSWNNTILALLEVKNTLQELHLTTRRDTSWRGWDSARRGRPWPQINAPRLGRVLPQMSALTSLTIEIMSLFDFTHHQIIPPTLPIPRISVFLPPSLKTLHLVDYWGVSWRQKYSWLNEWKNMGAYQKPSVHCGLKIGSTFWRSIVTDMIEQITNNPAVALR</sequence>
<dbReference type="AlphaFoldDB" id="A0A8K0TCR3"/>
<dbReference type="EMBL" id="JAGPXD010000006">
    <property type="protein sequence ID" value="KAH7350114.1"/>
    <property type="molecule type" value="Genomic_DNA"/>
</dbReference>
<reference evidence="1" key="1">
    <citation type="journal article" date="2021" name="Nat. Commun.">
        <title>Genetic determinants of endophytism in the Arabidopsis root mycobiome.</title>
        <authorList>
            <person name="Mesny F."/>
            <person name="Miyauchi S."/>
            <person name="Thiergart T."/>
            <person name="Pickel B."/>
            <person name="Atanasova L."/>
            <person name="Karlsson M."/>
            <person name="Huettel B."/>
            <person name="Barry K.W."/>
            <person name="Haridas S."/>
            <person name="Chen C."/>
            <person name="Bauer D."/>
            <person name="Andreopoulos W."/>
            <person name="Pangilinan J."/>
            <person name="LaButti K."/>
            <person name="Riley R."/>
            <person name="Lipzen A."/>
            <person name="Clum A."/>
            <person name="Drula E."/>
            <person name="Henrissat B."/>
            <person name="Kohler A."/>
            <person name="Grigoriev I.V."/>
            <person name="Martin F.M."/>
            <person name="Hacquard S."/>
        </authorList>
    </citation>
    <scope>NUCLEOTIDE SEQUENCE</scope>
    <source>
        <strain evidence="1">MPI-CAGE-AT-0016</strain>
    </source>
</reference>
<comment type="caution">
    <text evidence="1">The sequence shown here is derived from an EMBL/GenBank/DDBJ whole genome shotgun (WGS) entry which is preliminary data.</text>
</comment>
<evidence type="ECO:0000313" key="2">
    <source>
        <dbReference type="Proteomes" id="UP000813385"/>
    </source>
</evidence>
<organism evidence="1 2">
    <name type="scientific">Plectosphaerella cucumerina</name>
    <dbReference type="NCBI Taxonomy" id="40658"/>
    <lineage>
        <taxon>Eukaryota</taxon>
        <taxon>Fungi</taxon>
        <taxon>Dikarya</taxon>
        <taxon>Ascomycota</taxon>
        <taxon>Pezizomycotina</taxon>
        <taxon>Sordariomycetes</taxon>
        <taxon>Hypocreomycetidae</taxon>
        <taxon>Glomerellales</taxon>
        <taxon>Plectosphaerellaceae</taxon>
        <taxon>Plectosphaerella</taxon>
    </lineage>
</organism>
<evidence type="ECO:0000313" key="1">
    <source>
        <dbReference type="EMBL" id="KAH7350114.1"/>
    </source>
</evidence>
<name>A0A8K0TCR3_9PEZI</name>
<dbReference type="Proteomes" id="UP000813385">
    <property type="component" value="Unassembled WGS sequence"/>
</dbReference>
<gene>
    <name evidence="1" type="ORF">B0T11DRAFT_359250</name>
</gene>
<protein>
    <submittedName>
        <fullName evidence="1">Uncharacterized protein</fullName>
    </submittedName>
</protein>
<dbReference type="OrthoDB" id="4578291at2759"/>
<keyword evidence="2" id="KW-1185">Reference proteome</keyword>
<proteinExistence type="predicted"/>